<evidence type="ECO:0000313" key="3">
    <source>
        <dbReference type="EMBL" id="ART99444.1"/>
    </source>
</evidence>
<feature type="chain" id="PRO_5013186047" evidence="2">
    <location>
        <begin position="19"/>
        <end position="186"/>
    </location>
</feature>
<name>A0A1Y0E746_9RHOB</name>
<evidence type="ECO:0000313" key="4">
    <source>
        <dbReference type="Proteomes" id="UP000195273"/>
    </source>
</evidence>
<feature type="region of interest" description="Disordered" evidence="1">
    <location>
        <begin position="24"/>
        <end position="45"/>
    </location>
</feature>
<sequence>MKVLYLPCLILTWTLATASTTSAQHSDHQNHGSMHSTTTMPTEPGDASFAAISEIVKILAQDPDTDWERVDIDALRVHLVDMTQLILGASVETEEIPNGLRMTISRSGRPGGAASRMVPAHGPVLASETGWSSIVVSNERSITWTVTDPEDGDVSQIRSLGFFGLMATGDHHRAHHIAIAKGVSTH</sequence>
<protein>
    <submittedName>
        <fullName evidence="3">Uncharacterized protein</fullName>
    </submittedName>
</protein>
<dbReference type="Proteomes" id="UP000195273">
    <property type="component" value="Chromosome"/>
</dbReference>
<dbReference type="OrthoDB" id="1524152at2"/>
<keyword evidence="2" id="KW-0732">Signal</keyword>
<accession>A0A1Y0E746</accession>
<organism evidence="3 4">
    <name type="scientific">Yoonia vestfoldensis</name>
    <dbReference type="NCBI Taxonomy" id="245188"/>
    <lineage>
        <taxon>Bacteria</taxon>
        <taxon>Pseudomonadati</taxon>
        <taxon>Pseudomonadota</taxon>
        <taxon>Alphaproteobacteria</taxon>
        <taxon>Rhodobacterales</taxon>
        <taxon>Paracoccaceae</taxon>
        <taxon>Yoonia</taxon>
    </lineage>
</organism>
<evidence type="ECO:0000256" key="2">
    <source>
        <dbReference type="SAM" id="SignalP"/>
    </source>
</evidence>
<feature type="compositionally biased region" description="Polar residues" evidence="1">
    <location>
        <begin position="31"/>
        <end position="41"/>
    </location>
</feature>
<keyword evidence="4" id="KW-1185">Reference proteome</keyword>
<dbReference type="EMBL" id="CP021431">
    <property type="protein sequence ID" value="ART99444.1"/>
    <property type="molecule type" value="Genomic_DNA"/>
</dbReference>
<feature type="signal peptide" evidence="2">
    <location>
        <begin position="1"/>
        <end position="18"/>
    </location>
</feature>
<proteinExistence type="predicted"/>
<dbReference type="RefSeq" id="WP_157898088.1">
    <property type="nucleotide sequence ID" value="NZ_CP021431.1"/>
</dbReference>
<dbReference type="KEGG" id="lvs:LOKVESSMR4R_00098"/>
<dbReference type="AlphaFoldDB" id="A0A1Y0E746"/>
<gene>
    <name evidence="3" type="ORF">LOKVESSMR4R_00098</name>
</gene>
<evidence type="ECO:0000256" key="1">
    <source>
        <dbReference type="SAM" id="MobiDB-lite"/>
    </source>
</evidence>
<reference evidence="3 4" key="1">
    <citation type="submission" date="2017-05" db="EMBL/GenBank/DDBJ databases">
        <title>Genome Sequence of Loktanella vestfoldensis Strain SMR4r Isolated from a Culture of the Diatom Skeletonema marinoi.</title>
        <authorList>
            <person name="Topel M."/>
            <person name="Pinder M.I.M."/>
            <person name="Johansson O.N."/>
            <person name="Kourtchenko O."/>
            <person name="Godhe A."/>
            <person name="Clarke A.K."/>
        </authorList>
    </citation>
    <scope>NUCLEOTIDE SEQUENCE [LARGE SCALE GENOMIC DNA]</scope>
    <source>
        <strain evidence="3 4">SMR4r</strain>
    </source>
</reference>